<comment type="caution">
    <text evidence="3">The sequence shown here is derived from an EMBL/GenBank/DDBJ whole genome shotgun (WGS) entry which is preliminary data.</text>
</comment>
<evidence type="ECO:0000256" key="1">
    <source>
        <dbReference type="SAM" id="Coils"/>
    </source>
</evidence>
<evidence type="ECO:0000313" key="4">
    <source>
        <dbReference type="Proteomes" id="UP001165190"/>
    </source>
</evidence>
<keyword evidence="4" id="KW-1185">Reference proteome</keyword>
<dbReference type="EMBL" id="BSYR01000016">
    <property type="protein sequence ID" value="GMI79422.1"/>
    <property type="molecule type" value="Genomic_DNA"/>
</dbReference>
<feature type="coiled-coil region" evidence="1">
    <location>
        <begin position="202"/>
        <end position="353"/>
    </location>
</feature>
<evidence type="ECO:0000256" key="2">
    <source>
        <dbReference type="SAM" id="MobiDB-lite"/>
    </source>
</evidence>
<dbReference type="OrthoDB" id="1927957at2759"/>
<name>A0A9W7HM93_HIBTR</name>
<keyword evidence="1" id="KW-0175">Coiled coil</keyword>
<proteinExistence type="predicted"/>
<gene>
    <name evidence="3" type="ORF">HRI_001611500</name>
</gene>
<dbReference type="PANTHER" id="PTHR31071">
    <property type="entry name" value="GB|AAF24581.1"/>
    <property type="match status" value="1"/>
</dbReference>
<evidence type="ECO:0000313" key="3">
    <source>
        <dbReference type="EMBL" id="GMI79422.1"/>
    </source>
</evidence>
<sequence>MKLTGKASLQSTFSGWYPPDVNLKPTTNRRTRATRCRQAVGRRSRTPQTPLLKREMEENDGGVDKELADEEVGHRRRQRKGASTVSARKLAAGLWRLQSPETVTPGDGERRKVKIGIKAGDNFVDAPLLHYEYKIHGSNAEDPLPSPTSVSGTTNGLLHKIEPSIQYSNSAMEGATKWDPFCLKSTDEVREVYSGMKHIDQQASAESVVSALEAELEQARARIEELESEHQSSKKKLEHFLRKVSKERAEWRSREHEKIRAFVDDIKADLNREKKNRQRLEIVNSKLVNELAAAKLSAKQYMQNYEKERKARELIEEVCDELANEIGEDKAEVEALKRASMKLREEVNEERNMLQMVSVWREEHVQMKLIDAKIALEKRYSQMNKLIADLETFLRSRTGTLDVKDMREAESLRQAAVSVNALQIKELTYESPNPDGIFAVFGDEALPEASETEIESCVAYSSASYASKVHTASPEMSMIKRGSILRHSNANVQKEEDESRWETDSHLEYQSSSYSPGGSTVSVNKNNWHNYFSGSGTEGGDNACGDTPTTGNSGVCSVPDKQLKKVSSMARLWRSCQKKGEKYKIISLEGANNRLSNGRKLNWDIMSPDQESINSSFSLSEMVGRCSSPDSSHPHITKRWAESSCGAQTNSLKAKLLEARTETQKVQLRHVLKQKI</sequence>
<organism evidence="3 4">
    <name type="scientific">Hibiscus trionum</name>
    <name type="common">Flower of an hour</name>
    <dbReference type="NCBI Taxonomy" id="183268"/>
    <lineage>
        <taxon>Eukaryota</taxon>
        <taxon>Viridiplantae</taxon>
        <taxon>Streptophyta</taxon>
        <taxon>Embryophyta</taxon>
        <taxon>Tracheophyta</taxon>
        <taxon>Spermatophyta</taxon>
        <taxon>Magnoliopsida</taxon>
        <taxon>eudicotyledons</taxon>
        <taxon>Gunneridae</taxon>
        <taxon>Pentapetalae</taxon>
        <taxon>rosids</taxon>
        <taxon>malvids</taxon>
        <taxon>Malvales</taxon>
        <taxon>Malvaceae</taxon>
        <taxon>Malvoideae</taxon>
        <taxon>Hibiscus</taxon>
    </lineage>
</organism>
<dbReference type="Proteomes" id="UP001165190">
    <property type="component" value="Unassembled WGS sequence"/>
</dbReference>
<feature type="compositionally biased region" description="Basic and acidic residues" evidence="2">
    <location>
        <begin position="52"/>
        <end position="64"/>
    </location>
</feature>
<dbReference type="InterPro" id="IPR043424">
    <property type="entry name" value="BLT-like"/>
</dbReference>
<feature type="region of interest" description="Disordered" evidence="2">
    <location>
        <begin position="39"/>
        <end position="64"/>
    </location>
</feature>
<reference evidence="3" key="1">
    <citation type="submission" date="2023-05" db="EMBL/GenBank/DDBJ databases">
        <title>Genome and transcriptome analyses reveal genes involved in the formation of fine ridges on petal epidermal cells in Hibiscus trionum.</title>
        <authorList>
            <person name="Koshimizu S."/>
            <person name="Masuda S."/>
            <person name="Ishii T."/>
            <person name="Shirasu K."/>
            <person name="Hoshino A."/>
            <person name="Arita M."/>
        </authorList>
    </citation>
    <scope>NUCLEOTIDE SEQUENCE</scope>
    <source>
        <strain evidence="3">Hamamatsu line</strain>
    </source>
</reference>
<dbReference type="AlphaFoldDB" id="A0A9W7HM93"/>
<protein>
    <submittedName>
        <fullName evidence="3">Uncharacterized protein</fullName>
    </submittedName>
</protein>
<dbReference type="PANTHER" id="PTHR31071:SF2">
    <property type="entry name" value="ACTIN CYTOSKELETON-REGULATORY COMPLEX PAN-LIKE PROTEIN"/>
    <property type="match status" value="1"/>
</dbReference>
<accession>A0A9W7HM93</accession>
<feature type="region of interest" description="Disordered" evidence="2">
    <location>
        <begin position="489"/>
        <end position="519"/>
    </location>
</feature>